<dbReference type="Gene3D" id="3.40.50.720">
    <property type="entry name" value="NAD(P)-binding Rossmann-like Domain"/>
    <property type="match status" value="1"/>
</dbReference>
<dbReference type="PRINTS" id="PR00169">
    <property type="entry name" value="KCHANNEL"/>
</dbReference>
<comment type="caution">
    <text evidence="14">The sequence shown here is derived from an EMBL/GenBank/DDBJ whole genome shotgun (WGS) entry which is preliminary data.</text>
</comment>
<keyword evidence="9 12" id="KW-0472">Membrane</keyword>
<keyword evidence="5" id="KW-0631">Potassium channel</keyword>
<gene>
    <name evidence="14" type="ORF">G9U52_05010</name>
</gene>
<feature type="transmembrane region" description="Helical" evidence="12">
    <location>
        <begin position="74"/>
        <end position="95"/>
    </location>
</feature>
<keyword evidence="8" id="KW-0406">Ion transport</keyword>
<proteinExistence type="predicted"/>
<evidence type="ECO:0000256" key="6">
    <source>
        <dbReference type="ARBA" id="ARBA00022958"/>
    </source>
</evidence>
<evidence type="ECO:0000256" key="12">
    <source>
        <dbReference type="SAM" id="Phobius"/>
    </source>
</evidence>
<keyword evidence="3" id="KW-0633">Potassium transport</keyword>
<accession>A0ABX0J2T9</accession>
<dbReference type="InterPro" id="IPR036291">
    <property type="entry name" value="NAD(P)-bd_dom_sf"/>
</dbReference>
<evidence type="ECO:0000256" key="11">
    <source>
        <dbReference type="ARBA" id="ARBA00034430"/>
    </source>
</evidence>
<dbReference type="RefSeq" id="WP_166146923.1">
    <property type="nucleotide sequence ID" value="NZ_JAAOIW010000002.1"/>
</dbReference>
<dbReference type="Gene3D" id="1.10.287.70">
    <property type="match status" value="1"/>
</dbReference>
<name>A0ABX0J2T9_9BACL</name>
<keyword evidence="7 12" id="KW-1133">Transmembrane helix</keyword>
<comment type="subcellular location">
    <subcellularLocation>
        <location evidence="1">Cell membrane</location>
        <topology evidence="1">Multi-pass membrane protein</topology>
    </subcellularLocation>
</comment>
<dbReference type="SUPFAM" id="SSF81324">
    <property type="entry name" value="Voltage-gated potassium channels"/>
    <property type="match status" value="1"/>
</dbReference>
<sequence>MHFLLSRLFHRLVKLNNRFLIWSSIAMIGSCSFLIYWLEPDTYGNPFNGLWWVMSTITTVGYGDFYPHTVAGKLVGMLIFMFGIGLGSILISKLVDTFFVFKRNKEAGNLKYTGSNHFVIIEWSTHAASAIQEILHTDAAAEIVLIDERAQTPILHDNVHYVRGNPVLPETLQNANLAEAKAVFIFSKEMTEDGMFLHDSSFIDGKTLLIATAIERNYAEIYTIVEIKERENIHSFTHIKVNEFILGDETISRLAVRSAFNPGAAAIISQLLTSRDGEDLYEIAHRIHWHHYRDAFEELLNEGATLISNGKELNINRRLDEEIPKGARLFVICDHATYLRISPIAQVTK</sequence>
<evidence type="ECO:0000256" key="8">
    <source>
        <dbReference type="ARBA" id="ARBA00023065"/>
    </source>
</evidence>
<dbReference type="InterPro" id="IPR013099">
    <property type="entry name" value="K_chnl_dom"/>
</dbReference>
<dbReference type="PANTHER" id="PTHR10027">
    <property type="entry name" value="CALCIUM-ACTIVATED POTASSIUM CHANNEL ALPHA CHAIN"/>
    <property type="match status" value="1"/>
</dbReference>
<protein>
    <submittedName>
        <fullName evidence="14">Potassium channel protein</fullName>
    </submittedName>
</protein>
<keyword evidence="6" id="KW-0630">Potassium</keyword>
<dbReference type="InterPro" id="IPR047871">
    <property type="entry name" value="K_chnl_Slo-like"/>
</dbReference>
<evidence type="ECO:0000256" key="7">
    <source>
        <dbReference type="ARBA" id="ARBA00022989"/>
    </source>
</evidence>
<keyword evidence="10 14" id="KW-0407">Ion channel</keyword>
<dbReference type="InterPro" id="IPR003148">
    <property type="entry name" value="RCK_N"/>
</dbReference>
<dbReference type="EMBL" id="JAAOIW010000002">
    <property type="protein sequence ID" value="NHN29187.1"/>
    <property type="molecule type" value="Genomic_DNA"/>
</dbReference>
<feature type="domain" description="RCK N-terminal" evidence="13">
    <location>
        <begin position="115"/>
        <end position="246"/>
    </location>
</feature>
<evidence type="ECO:0000256" key="3">
    <source>
        <dbReference type="ARBA" id="ARBA00022538"/>
    </source>
</evidence>
<evidence type="ECO:0000256" key="5">
    <source>
        <dbReference type="ARBA" id="ARBA00022826"/>
    </source>
</evidence>
<dbReference type="PROSITE" id="PS51257">
    <property type="entry name" value="PROKAR_LIPOPROTEIN"/>
    <property type="match status" value="1"/>
</dbReference>
<keyword evidence="4 12" id="KW-0812">Transmembrane</keyword>
<dbReference type="PANTHER" id="PTHR10027:SF10">
    <property type="entry name" value="SLOWPOKE 2, ISOFORM D"/>
    <property type="match status" value="1"/>
</dbReference>
<feature type="transmembrane region" description="Helical" evidence="12">
    <location>
        <begin position="20"/>
        <end position="38"/>
    </location>
</feature>
<dbReference type="SUPFAM" id="SSF51735">
    <property type="entry name" value="NAD(P)-binding Rossmann-fold domains"/>
    <property type="match status" value="1"/>
</dbReference>
<evidence type="ECO:0000256" key="10">
    <source>
        <dbReference type="ARBA" id="ARBA00023303"/>
    </source>
</evidence>
<keyword evidence="2" id="KW-0813">Transport</keyword>
<evidence type="ECO:0000256" key="4">
    <source>
        <dbReference type="ARBA" id="ARBA00022692"/>
    </source>
</evidence>
<evidence type="ECO:0000256" key="9">
    <source>
        <dbReference type="ARBA" id="ARBA00023136"/>
    </source>
</evidence>
<dbReference type="GO" id="GO:0034220">
    <property type="term" value="P:monoatomic ion transmembrane transport"/>
    <property type="evidence" value="ECO:0007669"/>
    <property type="project" value="UniProtKB-KW"/>
</dbReference>
<dbReference type="Pfam" id="PF22614">
    <property type="entry name" value="Slo-like_RCK"/>
    <property type="match status" value="1"/>
</dbReference>
<evidence type="ECO:0000313" key="15">
    <source>
        <dbReference type="Proteomes" id="UP001165962"/>
    </source>
</evidence>
<comment type="catalytic activity">
    <reaction evidence="11">
        <text>K(+)(in) = K(+)(out)</text>
        <dbReference type="Rhea" id="RHEA:29463"/>
        <dbReference type="ChEBI" id="CHEBI:29103"/>
    </reaction>
</comment>
<keyword evidence="15" id="KW-1185">Reference proteome</keyword>
<dbReference type="Proteomes" id="UP001165962">
    <property type="component" value="Unassembled WGS sequence"/>
</dbReference>
<evidence type="ECO:0000256" key="1">
    <source>
        <dbReference type="ARBA" id="ARBA00004651"/>
    </source>
</evidence>
<dbReference type="PROSITE" id="PS51201">
    <property type="entry name" value="RCK_N"/>
    <property type="match status" value="1"/>
</dbReference>
<evidence type="ECO:0000313" key="14">
    <source>
        <dbReference type="EMBL" id="NHN29187.1"/>
    </source>
</evidence>
<organism evidence="14 15">
    <name type="scientific">Paenibacillus agricola</name>
    <dbReference type="NCBI Taxonomy" id="2716264"/>
    <lineage>
        <taxon>Bacteria</taxon>
        <taxon>Bacillati</taxon>
        <taxon>Bacillota</taxon>
        <taxon>Bacilli</taxon>
        <taxon>Bacillales</taxon>
        <taxon>Paenibacillaceae</taxon>
        <taxon>Paenibacillus</taxon>
    </lineage>
</organism>
<evidence type="ECO:0000256" key="2">
    <source>
        <dbReference type="ARBA" id="ARBA00022448"/>
    </source>
</evidence>
<evidence type="ECO:0000259" key="13">
    <source>
        <dbReference type="PROSITE" id="PS51201"/>
    </source>
</evidence>
<reference evidence="14" key="1">
    <citation type="submission" date="2020-03" db="EMBL/GenBank/DDBJ databases">
        <title>Draft sequencing of Paenibacilllus sp. S3N08.</title>
        <authorList>
            <person name="Kim D.-U."/>
        </authorList>
    </citation>
    <scope>NUCLEOTIDE SEQUENCE</scope>
    <source>
        <strain evidence="14">S3N08</strain>
    </source>
</reference>
<dbReference type="Pfam" id="PF07885">
    <property type="entry name" value="Ion_trans_2"/>
    <property type="match status" value="1"/>
</dbReference>